<accession>A0A250VE88</accession>
<dbReference type="SUPFAM" id="SSF50370">
    <property type="entry name" value="Ricin B-like lectins"/>
    <property type="match status" value="1"/>
</dbReference>
<dbReference type="AlphaFoldDB" id="A0A250VE88"/>
<protein>
    <submittedName>
        <fullName evidence="1">Uncharacterized protein</fullName>
    </submittedName>
</protein>
<dbReference type="RefSeq" id="WP_067367230.1">
    <property type="nucleotide sequence ID" value="NZ_BDQI01000007.1"/>
</dbReference>
<dbReference type="PROSITE" id="PS50231">
    <property type="entry name" value="RICIN_B_LECTIN"/>
    <property type="match status" value="1"/>
</dbReference>
<reference evidence="2" key="1">
    <citation type="submission" date="2017-05" db="EMBL/GenBank/DDBJ databases">
        <title>Streptomyces olivochromogenes NBRC 3561 whole genome shotgun sequence.</title>
        <authorList>
            <person name="Dohra H."/>
            <person name="Kodani S."/>
        </authorList>
    </citation>
    <scope>NUCLEOTIDE SEQUENCE [LARGE SCALE GENOMIC DNA]</scope>
    <source>
        <strain evidence="2">NBRC 3561</strain>
    </source>
</reference>
<sequence length="84" mass="9128">MRRLVNNISGDCLTSDYATGGDDVYMAPCGGDRSGQFWTADDGHIQNQNHLYLGTFPSGTGVYMASWLDEEPNLSTFAWSGSTV</sequence>
<proteinExistence type="predicted"/>
<dbReference type="Gene3D" id="2.80.10.50">
    <property type="match status" value="1"/>
</dbReference>
<dbReference type="Proteomes" id="UP000217446">
    <property type="component" value="Unassembled WGS sequence"/>
</dbReference>
<comment type="caution">
    <text evidence="1">The sequence shown here is derived from an EMBL/GenBank/DDBJ whole genome shotgun (WGS) entry which is preliminary data.</text>
</comment>
<gene>
    <name evidence="1" type="ORF">SO3561_03898</name>
</gene>
<dbReference type="EMBL" id="BDQI01000007">
    <property type="protein sequence ID" value="GAX52384.1"/>
    <property type="molecule type" value="Genomic_DNA"/>
</dbReference>
<organism evidence="1 2">
    <name type="scientific">Streptomyces olivochromogenes</name>
    <dbReference type="NCBI Taxonomy" id="1963"/>
    <lineage>
        <taxon>Bacteria</taxon>
        <taxon>Bacillati</taxon>
        <taxon>Actinomycetota</taxon>
        <taxon>Actinomycetes</taxon>
        <taxon>Kitasatosporales</taxon>
        <taxon>Streptomycetaceae</taxon>
        <taxon>Streptomyces</taxon>
    </lineage>
</organism>
<name>A0A250VE88_STROL</name>
<keyword evidence="2" id="KW-1185">Reference proteome</keyword>
<dbReference type="InterPro" id="IPR035992">
    <property type="entry name" value="Ricin_B-like_lectins"/>
</dbReference>
<evidence type="ECO:0000313" key="1">
    <source>
        <dbReference type="EMBL" id="GAX52384.1"/>
    </source>
</evidence>
<evidence type="ECO:0000313" key="2">
    <source>
        <dbReference type="Proteomes" id="UP000217446"/>
    </source>
</evidence>